<keyword evidence="2" id="KW-1185">Reference proteome</keyword>
<protein>
    <submittedName>
        <fullName evidence="1">Uncharacterized protein</fullName>
    </submittedName>
</protein>
<reference evidence="1" key="1">
    <citation type="submission" date="2020-08" db="EMBL/GenBank/DDBJ databases">
        <title>Multicomponent nature underlies the extraordinary mechanical properties of spider dragline silk.</title>
        <authorList>
            <person name="Kono N."/>
            <person name="Nakamura H."/>
            <person name="Mori M."/>
            <person name="Yoshida Y."/>
            <person name="Ohtoshi R."/>
            <person name="Malay A.D."/>
            <person name="Moran D.A.P."/>
            <person name="Tomita M."/>
            <person name="Numata K."/>
            <person name="Arakawa K."/>
        </authorList>
    </citation>
    <scope>NUCLEOTIDE SEQUENCE</scope>
</reference>
<organism evidence="1 2">
    <name type="scientific">Trichonephila inaurata madagascariensis</name>
    <dbReference type="NCBI Taxonomy" id="2747483"/>
    <lineage>
        <taxon>Eukaryota</taxon>
        <taxon>Metazoa</taxon>
        <taxon>Ecdysozoa</taxon>
        <taxon>Arthropoda</taxon>
        <taxon>Chelicerata</taxon>
        <taxon>Arachnida</taxon>
        <taxon>Araneae</taxon>
        <taxon>Araneomorphae</taxon>
        <taxon>Entelegynae</taxon>
        <taxon>Araneoidea</taxon>
        <taxon>Nephilidae</taxon>
        <taxon>Trichonephila</taxon>
        <taxon>Trichonephila inaurata</taxon>
    </lineage>
</organism>
<evidence type="ECO:0000313" key="1">
    <source>
        <dbReference type="EMBL" id="GFY51143.1"/>
    </source>
</evidence>
<dbReference type="AlphaFoldDB" id="A0A8X6XCC1"/>
<accession>A0A8X6XCC1</accession>
<name>A0A8X6XCC1_9ARAC</name>
<dbReference type="Proteomes" id="UP000886998">
    <property type="component" value="Unassembled WGS sequence"/>
</dbReference>
<gene>
    <name evidence="1" type="ORF">TNIN_290911</name>
</gene>
<sequence>MILRTGFKGKIDIRERNYEEGRRYQFSACALTQLLLRVVSLKRAELDKEINDSERNGRIGIDTQLECGTHFKSFYSAHTLSPYQRAPRLQL</sequence>
<dbReference type="EMBL" id="BMAV01007913">
    <property type="protein sequence ID" value="GFY51143.1"/>
    <property type="molecule type" value="Genomic_DNA"/>
</dbReference>
<proteinExistence type="predicted"/>
<comment type="caution">
    <text evidence="1">The sequence shown here is derived from an EMBL/GenBank/DDBJ whole genome shotgun (WGS) entry which is preliminary data.</text>
</comment>
<evidence type="ECO:0000313" key="2">
    <source>
        <dbReference type="Proteomes" id="UP000886998"/>
    </source>
</evidence>